<gene>
    <name evidence="3" type="ORF">N7505_002578</name>
</gene>
<keyword evidence="2" id="KW-0472">Membrane</keyword>
<evidence type="ECO:0000313" key="4">
    <source>
        <dbReference type="Proteomes" id="UP001220256"/>
    </source>
</evidence>
<dbReference type="Proteomes" id="UP001220256">
    <property type="component" value="Unassembled WGS sequence"/>
</dbReference>
<keyword evidence="4" id="KW-1185">Reference proteome</keyword>
<accession>A0ABQ8X0E7</accession>
<protein>
    <recommendedName>
        <fullName evidence="5">Heterokaryon incompatibility domain-containing protein</fullName>
    </recommendedName>
</protein>
<keyword evidence="2" id="KW-0812">Transmembrane</keyword>
<sequence length="908" mass="104269">MAHHFPFRGKKQTDMEKARKNIEHQYDHHHHRSSGMRFQQPFAEPETIEDRMLELEYARDGYGKKKYRNPNGDEDHEKYADLDTYYSSNKEYPRRLVVQATPESYKGTGTDYPPRHWRRRHIRGRVPFIITLAELCLNPLGLRCFDGAQVNENKKEGDDTTQTQESLILKIIKRTLFWIPSTLLTLILTTLHWIMSILLTLTLSWIIPVVLFFEICTTPWNDNATTEPYKKYQNVHWNWPKHAMNLLDQSPKNLQRQSKIASLTTPRRLVVKDRTTNQWVSKKTEDLRDKKTGMLQPYIFLSFSRANYLDKKANGEFTKTDEELREILYPVAERMIQYENRHKDPQDPPLEAFWVDVDCVSKDTTAVNRVESKCTRDINTICDAVRCAKRLYVVLPTESENDKRIWGQRIWTFPEVLLAANRIRYCFTHSASMSLFTPHELTLSDMYKSFWQPPKSDLNVNQHEDVIGYLINHYTNSLQLSELQLFTFVVQAMATQTTGVDTMGYTTSDMAYAAMGLLSYRLNPNDSDSIFQAIARLSIVNDSNQLLERLLCLWPDPKNPTVDIPPKLASAGCERILRNIADEDQYGTHLWDIKPLCDVVGVGGDVEEPTVIVDRCRGIPIRWKDFPKLNYAKGLSGMSTTLSQTIMYFGIFFAGSGFALFMSAIALAVSTIDFQGGQQTQSESEVMRIIRQLIVPQYLVAIALYVGVAWIISWLSPWAVRKLCNNGAQGCSSHLVGFEGTMPLHDLEKIIYGNFNDRLSYSVSSAVFSRKLRDDDLRISKEPRDQEHWKNLFQELKLPATHRIFTLVDTGNMTVSVISAERPPVVALICGREGGMLRVLLCSWRFEKNCLYREGVVRMRSSLEALATRNDWLKISLASQGDVNRTRLGKLKKGQSSTSNPSPPRPTD</sequence>
<feature type="transmembrane region" description="Helical" evidence="2">
    <location>
        <begin position="176"/>
        <end position="207"/>
    </location>
</feature>
<dbReference type="EMBL" id="JAPVEB010000001">
    <property type="protein sequence ID" value="KAJ5284598.1"/>
    <property type="molecule type" value="Genomic_DNA"/>
</dbReference>
<reference evidence="3 4" key="1">
    <citation type="journal article" date="2023" name="IMA Fungus">
        <title>Comparative genomic study of the Penicillium genus elucidates a diverse pangenome and 15 lateral gene transfer events.</title>
        <authorList>
            <person name="Petersen C."/>
            <person name="Sorensen T."/>
            <person name="Nielsen M.R."/>
            <person name="Sondergaard T.E."/>
            <person name="Sorensen J.L."/>
            <person name="Fitzpatrick D.A."/>
            <person name="Frisvad J.C."/>
            <person name="Nielsen K.L."/>
        </authorList>
    </citation>
    <scope>NUCLEOTIDE SEQUENCE [LARGE SCALE GENOMIC DNA]</scope>
    <source>
        <strain evidence="3 4">IBT 3361</strain>
    </source>
</reference>
<feature type="region of interest" description="Disordered" evidence="1">
    <location>
        <begin position="886"/>
        <end position="908"/>
    </location>
</feature>
<evidence type="ECO:0000256" key="1">
    <source>
        <dbReference type="SAM" id="MobiDB-lite"/>
    </source>
</evidence>
<evidence type="ECO:0000256" key="2">
    <source>
        <dbReference type="SAM" id="Phobius"/>
    </source>
</evidence>
<evidence type="ECO:0008006" key="5">
    <source>
        <dbReference type="Google" id="ProtNLM"/>
    </source>
</evidence>
<feature type="transmembrane region" description="Helical" evidence="2">
    <location>
        <begin position="693"/>
        <end position="715"/>
    </location>
</feature>
<evidence type="ECO:0000313" key="3">
    <source>
        <dbReference type="EMBL" id="KAJ5284598.1"/>
    </source>
</evidence>
<comment type="caution">
    <text evidence="3">The sequence shown here is derived from an EMBL/GenBank/DDBJ whole genome shotgun (WGS) entry which is preliminary data.</text>
</comment>
<keyword evidence="2" id="KW-1133">Transmembrane helix</keyword>
<name>A0ABQ8X0E7_PENCH</name>
<proteinExistence type="predicted"/>
<organism evidence="3 4">
    <name type="scientific">Penicillium chrysogenum</name>
    <name type="common">Penicillium notatum</name>
    <dbReference type="NCBI Taxonomy" id="5076"/>
    <lineage>
        <taxon>Eukaryota</taxon>
        <taxon>Fungi</taxon>
        <taxon>Dikarya</taxon>
        <taxon>Ascomycota</taxon>
        <taxon>Pezizomycotina</taxon>
        <taxon>Eurotiomycetes</taxon>
        <taxon>Eurotiomycetidae</taxon>
        <taxon>Eurotiales</taxon>
        <taxon>Aspergillaceae</taxon>
        <taxon>Penicillium</taxon>
        <taxon>Penicillium chrysogenum species complex</taxon>
    </lineage>
</organism>
<feature type="transmembrane region" description="Helical" evidence="2">
    <location>
        <begin position="646"/>
        <end position="672"/>
    </location>
</feature>